<proteinExistence type="predicted"/>
<dbReference type="AlphaFoldDB" id="A0A6C0EXT6"/>
<reference evidence="2" key="1">
    <citation type="journal article" date="2020" name="Nature">
        <title>Giant virus diversity and host interactions through global metagenomics.</title>
        <authorList>
            <person name="Schulz F."/>
            <person name="Roux S."/>
            <person name="Paez-Espino D."/>
            <person name="Jungbluth S."/>
            <person name="Walsh D.A."/>
            <person name="Denef V.J."/>
            <person name="McMahon K.D."/>
            <person name="Konstantinidis K.T."/>
            <person name="Eloe-Fadrosh E.A."/>
            <person name="Kyrpides N.C."/>
            <person name="Woyke T."/>
        </authorList>
    </citation>
    <scope>NUCLEOTIDE SEQUENCE</scope>
    <source>
        <strain evidence="2">GVMAG-M-3300009161-34</strain>
    </source>
</reference>
<keyword evidence="1" id="KW-1133">Transmembrane helix</keyword>
<keyword evidence="1" id="KW-0472">Membrane</keyword>
<feature type="transmembrane region" description="Helical" evidence="1">
    <location>
        <begin position="38"/>
        <end position="57"/>
    </location>
</feature>
<feature type="transmembrane region" description="Helical" evidence="1">
    <location>
        <begin position="69"/>
        <end position="90"/>
    </location>
</feature>
<accession>A0A6C0EXT6</accession>
<keyword evidence="1" id="KW-0812">Transmembrane</keyword>
<sequence length="136" mass="16280">MFQKVNLYTFMYRQLKSFSLIIFIITFGLLITKSKYNIIPLNIITLVGSIILFHYYPNYYKIVKTKDPSLIPLLAVFDFIVHYTPLIYIIAYKVFNKTKINYTLCAIIFILYFVLFHSDIQKIYFNYNDYFTKAIT</sequence>
<protein>
    <submittedName>
        <fullName evidence="2">Uncharacterized protein</fullName>
    </submittedName>
</protein>
<dbReference type="EMBL" id="MN738958">
    <property type="protein sequence ID" value="QHT33109.1"/>
    <property type="molecule type" value="Genomic_DNA"/>
</dbReference>
<name>A0A6C0EXT6_9ZZZZ</name>
<feature type="transmembrane region" description="Helical" evidence="1">
    <location>
        <begin position="12"/>
        <end position="31"/>
    </location>
</feature>
<feature type="transmembrane region" description="Helical" evidence="1">
    <location>
        <begin position="102"/>
        <end position="120"/>
    </location>
</feature>
<organism evidence="2">
    <name type="scientific">viral metagenome</name>
    <dbReference type="NCBI Taxonomy" id="1070528"/>
    <lineage>
        <taxon>unclassified sequences</taxon>
        <taxon>metagenomes</taxon>
        <taxon>organismal metagenomes</taxon>
    </lineage>
</organism>
<evidence type="ECO:0000313" key="2">
    <source>
        <dbReference type="EMBL" id="QHT33109.1"/>
    </source>
</evidence>
<evidence type="ECO:0000256" key="1">
    <source>
        <dbReference type="SAM" id="Phobius"/>
    </source>
</evidence>